<dbReference type="Gene3D" id="1.10.287.470">
    <property type="entry name" value="Helix hairpin bin"/>
    <property type="match status" value="1"/>
</dbReference>
<dbReference type="eggNOG" id="COG0845">
    <property type="taxonomic scope" value="Bacteria"/>
</dbReference>
<keyword evidence="7" id="KW-1185">Reference proteome</keyword>
<dbReference type="Gene3D" id="2.40.50.100">
    <property type="match status" value="1"/>
</dbReference>
<protein>
    <submittedName>
        <fullName evidence="6">Secretion protein HlyD family protein</fullName>
    </submittedName>
</protein>
<reference evidence="6 7" key="1">
    <citation type="journal article" date="2011" name="J. Bacteriol.">
        <title>Genome sequence of the verrucomicrobium Opitutus terrae PB90-1, an abundant inhabitant of rice paddy soil ecosystems.</title>
        <authorList>
            <person name="van Passel M.W."/>
            <person name="Kant R."/>
            <person name="Palva A."/>
            <person name="Copeland A."/>
            <person name="Lucas S."/>
            <person name="Lapidus A."/>
            <person name="Glavina del Rio T."/>
            <person name="Pitluck S."/>
            <person name="Goltsman E."/>
            <person name="Clum A."/>
            <person name="Sun H."/>
            <person name="Schmutz J."/>
            <person name="Larimer F.W."/>
            <person name="Land M.L."/>
            <person name="Hauser L."/>
            <person name="Kyrpides N."/>
            <person name="Mikhailova N."/>
            <person name="Richardson P.P."/>
            <person name="Janssen P.H."/>
            <person name="de Vos W.M."/>
            <person name="Smidt H."/>
        </authorList>
    </citation>
    <scope>NUCLEOTIDE SEQUENCE [LARGE SCALE GENOMIC DNA]</scope>
    <source>
        <strain evidence="7">DSM 11246 / JCM 15787 / PB90-1</strain>
    </source>
</reference>
<evidence type="ECO:0000256" key="3">
    <source>
        <dbReference type="ARBA" id="ARBA00023054"/>
    </source>
</evidence>
<organism evidence="6 7">
    <name type="scientific">Opitutus terrae (strain DSM 11246 / JCM 15787 / PB90-1)</name>
    <dbReference type="NCBI Taxonomy" id="452637"/>
    <lineage>
        <taxon>Bacteria</taxon>
        <taxon>Pseudomonadati</taxon>
        <taxon>Verrucomicrobiota</taxon>
        <taxon>Opitutia</taxon>
        <taxon>Opitutales</taxon>
        <taxon>Opitutaceae</taxon>
        <taxon>Opitutus</taxon>
    </lineage>
</organism>
<dbReference type="InterPro" id="IPR058636">
    <property type="entry name" value="Beta-barrel_YknX"/>
</dbReference>
<dbReference type="EMBL" id="CP001032">
    <property type="protein sequence ID" value="ACB74204.1"/>
    <property type="molecule type" value="Genomic_DNA"/>
</dbReference>
<dbReference type="InterPro" id="IPR050465">
    <property type="entry name" value="UPF0194_transport"/>
</dbReference>
<feature type="domain" description="YknX-like beta-barrel" evidence="5">
    <location>
        <begin position="249"/>
        <end position="331"/>
    </location>
</feature>
<gene>
    <name evidence="6" type="ordered locus">Oter_0916</name>
</gene>
<dbReference type="PROSITE" id="PS51257">
    <property type="entry name" value="PROKAR_LIPOPROTEIN"/>
    <property type="match status" value="1"/>
</dbReference>
<dbReference type="SUPFAM" id="SSF111369">
    <property type="entry name" value="HlyD-like secretion proteins"/>
    <property type="match status" value="1"/>
</dbReference>
<sequence>MKSTLLPKDRRRSPALVLLAALLVALAGCARGGGSSNDALVLSGNIEVVDAQLGFKVPGRVVARTVDEGARVTAGQLIARLDDAEQTQELALRRAELAAVEAVLAELEAGSRPQEIAAALAGLHSAEAERDRARLDFTRAQELRARDVIADRDFETAQALLKVAEARAAEAGERLALLQAGPRTETIQQARARTEQARAAVALAETRLANTQLLSPLTGQVLSHNIEPGEFVAAGTPVVTVADLAHVWVRAYVNQTDLGHVKLGQKVAVRTDTFPDKTYEGTVGFISSEAEFTPKTVQTPKERVKLVFRIKVDVANPNDELKSGMPADVTIGVAS</sequence>
<keyword evidence="3" id="KW-0175">Coiled coil</keyword>
<dbReference type="Gene3D" id="2.40.30.170">
    <property type="match status" value="1"/>
</dbReference>
<comment type="similarity">
    <text evidence="2">Belongs to the membrane fusion protein (MFP) (TC 8.A.1) family.</text>
</comment>
<dbReference type="GO" id="GO:0042597">
    <property type="term" value="C:periplasmic space"/>
    <property type="evidence" value="ECO:0007669"/>
    <property type="project" value="UniProtKB-SubCell"/>
</dbReference>
<dbReference type="AlphaFoldDB" id="B1ZWS7"/>
<dbReference type="KEGG" id="ote:Oter_0916"/>
<comment type="subcellular location">
    <subcellularLocation>
        <location evidence="1">Cell envelope</location>
    </subcellularLocation>
</comment>
<feature type="domain" description="YbhG-like alpha-helical hairpin" evidence="4">
    <location>
        <begin position="81"/>
        <end position="210"/>
    </location>
</feature>
<accession>B1ZWS7</accession>
<dbReference type="STRING" id="452637.Oter_0916"/>
<dbReference type="Pfam" id="PF25881">
    <property type="entry name" value="HH_YBHG"/>
    <property type="match status" value="1"/>
</dbReference>
<dbReference type="InterPro" id="IPR059052">
    <property type="entry name" value="HH_YbhG-like"/>
</dbReference>
<dbReference type="HOGENOM" id="CLU_018816_6_3_0"/>
<dbReference type="Proteomes" id="UP000007013">
    <property type="component" value="Chromosome"/>
</dbReference>
<proteinExistence type="inferred from homology"/>
<dbReference type="RefSeq" id="WP_012373742.1">
    <property type="nucleotide sequence ID" value="NC_010571.1"/>
</dbReference>
<evidence type="ECO:0000256" key="2">
    <source>
        <dbReference type="ARBA" id="ARBA00009477"/>
    </source>
</evidence>
<name>B1ZWS7_OPITP</name>
<dbReference type="PANTHER" id="PTHR32347:SF29">
    <property type="entry name" value="UPF0194 MEMBRANE PROTEIN YBHG"/>
    <property type="match status" value="1"/>
</dbReference>
<evidence type="ECO:0000313" key="6">
    <source>
        <dbReference type="EMBL" id="ACB74204.1"/>
    </source>
</evidence>
<dbReference type="PANTHER" id="PTHR32347">
    <property type="entry name" value="EFFLUX SYSTEM COMPONENT YKNX-RELATED"/>
    <property type="match status" value="1"/>
</dbReference>
<evidence type="ECO:0000259" key="5">
    <source>
        <dbReference type="Pfam" id="PF25990"/>
    </source>
</evidence>
<dbReference type="FunFam" id="2.40.30.170:FF:000010">
    <property type="entry name" value="Efflux RND transporter periplasmic adaptor subunit"/>
    <property type="match status" value="1"/>
</dbReference>
<evidence type="ECO:0000313" key="7">
    <source>
        <dbReference type="Proteomes" id="UP000007013"/>
    </source>
</evidence>
<dbReference type="OrthoDB" id="9778236at2"/>
<evidence type="ECO:0000256" key="1">
    <source>
        <dbReference type="ARBA" id="ARBA00004196"/>
    </source>
</evidence>
<evidence type="ECO:0000259" key="4">
    <source>
        <dbReference type="Pfam" id="PF25881"/>
    </source>
</evidence>
<dbReference type="Pfam" id="PF25990">
    <property type="entry name" value="Beta-barrel_YknX"/>
    <property type="match status" value="1"/>
</dbReference>